<comment type="caution">
    <text evidence="2">The sequence shown here is derived from an EMBL/GenBank/DDBJ whole genome shotgun (WGS) entry which is preliminary data.</text>
</comment>
<evidence type="ECO:0000313" key="3">
    <source>
        <dbReference type="Proteomes" id="UP000292958"/>
    </source>
</evidence>
<name>A0A4Q7YF79_9BACT</name>
<gene>
    <name evidence="2" type="ORF">BDD14_6006</name>
</gene>
<dbReference type="PANTHER" id="PTHR34846">
    <property type="entry name" value="4-CARBOXYMUCONOLACTONE DECARBOXYLASE FAMILY PROTEIN (AFU_ORTHOLOGUE AFUA_6G11590)"/>
    <property type="match status" value="1"/>
</dbReference>
<dbReference type="Pfam" id="PF02627">
    <property type="entry name" value="CMD"/>
    <property type="match status" value="1"/>
</dbReference>
<dbReference type="EMBL" id="SHKW01000003">
    <property type="protein sequence ID" value="RZU35243.1"/>
    <property type="molecule type" value="Genomic_DNA"/>
</dbReference>
<dbReference type="InterPro" id="IPR029032">
    <property type="entry name" value="AhpD-like"/>
</dbReference>
<dbReference type="RefSeq" id="WP_130424515.1">
    <property type="nucleotide sequence ID" value="NZ_SHKW01000003.1"/>
</dbReference>
<protein>
    <submittedName>
        <fullName evidence="2">4-carboxymuconolactone decarboxylase</fullName>
    </submittedName>
</protein>
<dbReference type="OrthoDB" id="949132at2"/>
<dbReference type="Gene3D" id="1.20.1290.10">
    <property type="entry name" value="AhpD-like"/>
    <property type="match status" value="1"/>
</dbReference>
<evidence type="ECO:0000313" key="2">
    <source>
        <dbReference type="EMBL" id="RZU35243.1"/>
    </source>
</evidence>
<reference evidence="2 3" key="1">
    <citation type="submission" date="2019-02" db="EMBL/GenBank/DDBJ databases">
        <title>Genomic Encyclopedia of Archaeal and Bacterial Type Strains, Phase II (KMG-II): from individual species to whole genera.</title>
        <authorList>
            <person name="Goeker M."/>
        </authorList>
    </citation>
    <scope>NUCLEOTIDE SEQUENCE [LARGE SCALE GENOMIC DNA]</scope>
    <source>
        <strain evidence="2 3">DSM 18101</strain>
    </source>
</reference>
<dbReference type="AlphaFoldDB" id="A0A4Q7YF79"/>
<organism evidence="2 3">
    <name type="scientific">Edaphobacter modestus</name>
    <dbReference type="NCBI Taxonomy" id="388466"/>
    <lineage>
        <taxon>Bacteria</taxon>
        <taxon>Pseudomonadati</taxon>
        <taxon>Acidobacteriota</taxon>
        <taxon>Terriglobia</taxon>
        <taxon>Terriglobales</taxon>
        <taxon>Acidobacteriaceae</taxon>
        <taxon>Edaphobacter</taxon>
    </lineage>
</organism>
<dbReference type="PANTHER" id="PTHR34846:SF11">
    <property type="entry name" value="4-CARBOXYMUCONOLACTONE DECARBOXYLASE FAMILY PROTEIN (AFU_ORTHOLOGUE AFUA_6G11590)"/>
    <property type="match status" value="1"/>
</dbReference>
<sequence>MSETSELVGGRLAVLEPKNLETEQRSLYDFIDQKFVPWSQKAKFAIKIDDGRLVGPFNTFLYSPQVSTAFLEFMEAETQFSTLTARVREVVTLTCGAFWNAKYELYAHSALARKAGLSEQTIRALATGQPPEALSVDETLAYDFTRQLITEHRVSEDLYSRAEAAFGKTELVNMTFLIGHYLLTSALLNTFETPAPDQQADITKKG</sequence>
<proteinExistence type="predicted"/>
<dbReference type="InterPro" id="IPR003779">
    <property type="entry name" value="CMD-like"/>
</dbReference>
<accession>A0A4Q7YF79</accession>
<evidence type="ECO:0000259" key="1">
    <source>
        <dbReference type="Pfam" id="PF02627"/>
    </source>
</evidence>
<dbReference type="GO" id="GO:0051920">
    <property type="term" value="F:peroxiredoxin activity"/>
    <property type="evidence" value="ECO:0007669"/>
    <property type="project" value="InterPro"/>
</dbReference>
<dbReference type="Proteomes" id="UP000292958">
    <property type="component" value="Unassembled WGS sequence"/>
</dbReference>
<keyword evidence="3" id="KW-1185">Reference proteome</keyword>
<feature type="domain" description="Carboxymuconolactone decarboxylase-like" evidence="1">
    <location>
        <begin position="64"/>
        <end position="127"/>
    </location>
</feature>
<dbReference type="SUPFAM" id="SSF69118">
    <property type="entry name" value="AhpD-like"/>
    <property type="match status" value="1"/>
</dbReference>